<dbReference type="PANTHER" id="PTHR45629">
    <property type="entry name" value="SNF2/RAD54 FAMILY MEMBER"/>
    <property type="match status" value="1"/>
</dbReference>
<dbReference type="InterPro" id="IPR049730">
    <property type="entry name" value="SNF2/RAD54-like_C"/>
</dbReference>
<dbReference type="EMBL" id="KZ772714">
    <property type="protein sequence ID" value="PTQ40003.1"/>
    <property type="molecule type" value="Genomic_DNA"/>
</dbReference>
<keyword evidence="8" id="KW-1185">Reference proteome</keyword>
<comment type="subcellular location">
    <subcellularLocation>
        <location evidence="1">Nucleus</location>
    </subcellularLocation>
</comment>
<dbReference type="InterPro" id="IPR029256">
    <property type="entry name" value="Heliccase-ass-bd"/>
</dbReference>
<dbReference type="Pfam" id="PF00176">
    <property type="entry name" value="SNF2-rel_dom"/>
    <property type="match status" value="1"/>
</dbReference>
<dbReference type="SMART" id="SM00487">
    <property type="entry name" value="DEXDc"/>
    <property type="match status" value="1"/>
</dbReference>
<dbReference type="PROSITE" id="PS51192">
    <property type="entry name" value="HELICASE_ATP_BIND_1"/>
    <property type="match status" value="1"/>
</dbReference>
<dbReference type="OrthoDB" id="413460at2759"/>
<evidence type="ECO:0000256" key="1">
    <source>
        <dbReference type="ARBA" id="ARBA00004123"/>
    </source>
</evidence>
<sequence length="1044" mass="117248">MAYKAFKELFQNCTAPLSSQPKPLGDDGAERKPLKTSLRDRISLLDRQVKTLTSGPTLEPNSIKEASSISPPVLPLTTEDSPWHGADKKDLVLLPCSRTSADDENLGFISAKECRSSGFLKRKFDAIEKTEAPTAEVSTDFPFKDVSSTLRSVKPQPTVSLPATAVEKIEIIDDDDDDGIEDEEEDTQSLIHALEDEDDNGGHEVDKLLEPQVALEPLVLWPPPGEGPSTGSGEVKRVEVPASINSRLLDHQREGVAFLYKLYRSNHGGILGDDMGLGKTIQSIALLAAIFEKKDAESVGAAKAVVQRRRCEKVALIICPTSVLQNWDQEIEAWGEFRVGTYFGLQREVVLGKIKAKEVEIVLTSHDTFRIHGEELCKIKWDLVIVDEAHRLKNDKSHLYMKCMQLPTKRRFGLTGTVMQNTYLELFNVFEWATPGCLGSREHFKEYYSGPIKEGQRISAPKRFVVIAEDRQKHLLSVLRKYFLRRTKQQTIAHLMNGKEDNVIFCSMTPAQKRVYRRILQSPDFQALIGKAMNCTCGSPLKRGQCCYRIVPKGIIWSYLHKDSLDDGCDYCPNCLVLPCLTKLQQVSNHLELIKPNPNDDATKQAKDYDFAKLALGEDAHLVGGVSQETNFLGLSHAQHCGKMLALEKLLSSWISEGDKVLLFSYSVKMLDILDKFLIRKGYCFSRLDGSTPMSARQSLVEDFNTSPSKQIFLISTRAGGLGLNLVSANRVLIFDPNWNPSHDLQAQDRSFRYGQVRHVTVYRLLAAGSLEELIYTRQIYKQQLFNIGVSGANEKRYFEGVQGSKEHKGELFGIDNLLRDLSDEVFAEGIIEDHEERLLRVQHENAVQVKEIGEVVHAETDGVEDVESSQGDHTYRTPSVTNDKDLRDKNARDDKKERKMQRRVQSALTSAGVLYAHRNEDVVNMGSSDLGASNRNWGSADAPRENRRKQIQAKPHVQSAGTPRIRKASIFELSEVRPDEKFAERSSASEANRPASSKDSKDVFADLAKFKGLTTSEFSVWFLSADKDERTQLRLDYQKSRQK</sequence>
<feature type="compositionally biased region" description="Polar residues" evidence="4">
    <location>
        <begin position="926"/>
        <end position="938"/>
    </location>
</feature>
<dbReference type="FunFam" id="3.40.50.10810:FF:000019">
    <property type="entry name" value="DNA excision repair protein ERCC-6-like 2 isoform X1"/>
    <property type="match status" value="1"/>
</dbReference>
<dbReference type="GO" id="GO:0016787">
    <property type="term" value="F:hydrolase activity"/>
    <property type="evidence" value="ECO:0007669"/>
    <property type="project" value="UniProtKB-KW"/>
</dbReference>
<organism evidence="7 8">
    <name type="scientific">Marchantia polymorpha</name>
    <name type="common">Common liverwort</name>
    <name type="synonym">Marchantia aquatica</name>
    <dbReference type="NCBI Taxonomy" id="3197"/>
    <lineage>
        <taxon>Eukaryota</taxon>
        <taxon>Viridiplantae</taxon>
        <taxon>Streptophyta</taxon>
        <taxon>Embryophyta</taxon>
        <taxon>Marchantiophyta</taxon>
        <taxon>Marchantiopsida</taxon>
        <taxon>Marchantiidae</taxon>
        <taxon>Marchantiales</taxon>
        <taxon>Marchantiaceae</taxon>
        <taxon>Marchantia</taxon>
    </lineage>
</organism>
<dbReference type="InterPro" id="IPR027417">
    <property type="entry name" value="P-loop_NTPase"/>
</dbReference>
<feature type="compositionally biased region" description="Polar residues" evidence="4">
    <location>
        <begin position="51"/>
        <end position="70"/>
    </location>
</feature>
<dbReference type="Gene3D" id="3.40.50.300">
    <property type="entry name" value="P-loop containing nucleotide triphosphate hydrolases"/>
    <property type="match status" value="1"/>
</dbReference>
<evidence type="ECO:0000256" key="3">
    <source>
        <dbReference type="ARBA" id="ARBA00023242"/>
    </source>
</evidence>
<dbReference type="SMART" id="SM00490">
    <property type="entry name" value="HELICc"/>
    <property type="match status" value="1"/>
</dbReference>
<evidence type="ECO:0000313" key="7">
    <source>
        <dbReference type="EMBL" id="PTQ40003.1"/>
    </source>
</evidence>
<keyword evidence="2" id="KW-0378">Hydrolase</keyword>
<name>A0A2R6X1L8_MARPO</name>
<feature type="domain" description="Helicase C-terminal" evidence="6">
    <location>
        <begin position="646"/>
        <end position="803"/>
    </location>
</feature>
<dbReference type="GO" id="GO:0005634">
    <property type="term" value="C:nucleus"/>
    <property type="evidence" value="ECO:0007669"/>
    <property type="project" value="UniProtKB-SubCell"/>
</dbReference>
<feature type="domain" description="Helicase ATP-binding" evidence="5">
    <location>
        <begin position="260"/>
        <end position="436"/>
    </location>
</feature>
<evidence type="ECO:0000259" key="6">
    <source>
        <dbReference type="PROSITE" id="PS51194"/>
    </source>
</evidence>
<feature type="region of interest" description="Disordered" evidence="4">
    <location>
        <begin position="51"/>
        <end position="82"/>
    </location>
</feature>
<keyword evidence="3" id="KW-0539">Nucleus</keyword>
<dbReference type="Pfam" id="PF00271">
    <property type="entry name" value="Helicase_C"/>
    <property type="match status" value="1"/>
</dbReference>
<feature type="compositionally biased region" description="Basic and acidic residues" evidence="4">
    <location>
        <begin position="24"/>
        <end position="35"/>
    </location>
</feature>
<dbReference type="GO" id="GO:0036297">
    <property type="term" value="P:interstrand cross-link repair"/>
    <property type="evidence" value="ECO:0000318"/>
    <property type="project" value="GO_Central"/>
</dbReference>
<evidence type="ECO:0000259" key="5">
    <source>
        <dbReference type="PROSITE" id="PS51192"/>
    </source>
</evidence>
<dbReference type="Proteomes" id="UP000244005">
    <property type="component" value="Unassembled WGS sequence"/>
</dbReference>
<dbReference type="InterPro" id="IPR001650">
    <property type="entry name" value="Helicase_C-like"/>
</dbReference>
<evidence type="ECO:0000256" key="4">
    <source>
        <dbReference type="SAM" id="MobiDB-lite"/>
    </source>
</evidence>
<dbReference type="Pfam" id="PF14773">
    <property type="entry name" value="VIGSSK"/>
    <property type="match status" value="1"/>
</dbReference>
<dbReference type="InterPro" id="IPR038718">
    <property type="entry name" value="SNF2-like_sf"/>
</dbReference>
<dbReference type="PROSITE" id="PS51194">
    <property type="entry name" value="HELICASE_CTER"/>
    <property type="match status" value="1"/>
</dbReference>
<proteinExistence type="predicted"/>
<evidence type="ECO:0000313" key="8">
    <source>
        <dbReference type="Proteomes" id="UP000244005"/>
    </source>
</evidence>
<feature type="compositionally biased region" description="Polar residues" evidence="4">
    <location>
        <begin position="869"/>
        <end position="882"/>
    </location>
</feature>
<protein>
    <submittedName>
        <fullName evidence="7">Uncharacterized protein</fullName>
    </submittedName>
</protein>
<dbReference type="SUPFAM" id="SSF52540">
    <property type="entry name" value="P-loop containing nucleoside triphosphate hydrolases"/>
    <property type="match status" value="2"/>
</dbReference>
<feature type="region of interest" description="Disordered" evidence="4">
    <location>
        <begin position="926"/>
        <end position="967"/>
    </location>
</feature>
<accession>A0A2R6X1L8</accession>
<dbReference type="Gramene" id="Mp2g14200.1">
    <property type="protein sequence ID" value="Mp2g14200.1.cds"/>
    <property type="gene ID" value="Mp2g14200"/>
</dbReference>
<dbReference type="GO" id="GO:0005524">
    <property type="term" value="F:ATP binding"/>
    <property type="evidence" value="ECO:0007669"/>
    <property type="project" value="InterPro"/>
</dbReference>
<feature type="compositionally biased region" description="Basic and acidic residues" evidence="4">
    <location>
        <begin position="883"/>
        <end position="898"/>
    </location>
</feature>
<dbReference type="Gene3D" id="3.40.50.10810">
    <property type="entry name" value="Tandem AAA-ATPase domain"/>
    <property type="match status" value="1"/>
</dbReference>
<reference evidence="8" key="1">
    <citation type="journal article" date="2017" name="Cell">
        <title>Insights into land plant evolution garnered from the Marchantia polymorpha genome.</title>
        <authorList>
            <person name="Bowman J.L."/>
            <person name="Kohchi T."/>
            <person name="Yamato K.T."/>
            <person name="Jenkins J."/>
            <person name="Shu S."/>
            <person name="Ishizaki K."/>
            <person name="Yamaoka S."/>
            <person name="Nishihama R."/>
            <person name="Nakamura Y."/>
            <person name="Berger F."/>
            <person name="Adam C."/>
            <person name="Aki S.S."/>
            <person name="Althoff F."/>
            <person name="Araki T."/>
            <person name="Arteaga-Vazquez M.A."/>
            <person name="Balasubrmanian S."/>
            <person name="Barry K."/>
            <person name="Bauer D."/>
            <person name="Boehm C.R."/>
            <person name="Briginshaw L."/>
            <person name="Caballero-Perez J."/>
            <person name="Catarino B."/>
            <person name="Chen F."/>
            <person name="Chiyoda S."/>
            <person name="Chovatia M."/>
            <person name="Davies K.M."/>
            <person name="Delmans M."/>
            <person name="Demura T."/>
            <person name="Dierschke T."/>
            <person name="Dolan L."/>
            <person name="Dorantes-Acosta A.E."/>
            <person name="Eklund D.M."/>
            <person name="Florent S.N."/>
            <person name="Flores-Sandoval E."/>
            <person name="Fujiyama A."/>
            <person name="Fukuzawa H."/>
            <person name="Galik B."/>
            <person name="Grimanelli D."/>
            <person name="Grimwood J."/>
            <person name="Grossniklaus U."/>
            <person name="Hamada T."/>
            <person name="Haseloff J."/>
            <person name="Hetherington A.J."/>
            <person name="Higo A."/>
            <person name="Hirakawa Y."/>
            <person name="Hundley H.N."/>
            <person name="Ikeda Y."/>
            <person name="Inoue K."/>
            <person name="Inoue S.I."/>
            <person name="Ishida S."/>
            <person name="Jia Q."/>
            <person name="Kakita M."/>
            <person name="Kanazawa T."/>
            <person name="Kawai Y."/>
            <person name="Kawashima T."/>
            <person name="Kennedy M."/>
            <person name="Kinose K."/>
            <person name="Kinoshita T."/>
            <person name="Kohara Y."/>
            <person name="Koide E."/>
            <person name="Komatsu K."/>
            <person name="Kopischke S."/>
            <person name="Kubo M."/>
            <person name="Kyozuka J."/>
            <person name="Lagercrantz U."/>
            <person name="Lin S.S."/>
            <person name="Lindquist E."/>
            <person name="Lipzen A.M."/>
            <person name="Lu C.W."/>
            <person name="De Luna E."/>
            <person name="Martienssen R.A."/>
            <person name="Minamino N."/>
            <person name="Mizutani M."/>
            <person name="Mizutani M."/>
            <person name="Mochizuki N."/>
            <person name="Monte I."/>
            <person name="Mosher R."/>
            <person name="Nagasaki H."/>
            <person name="Nakagami H."/>
            <person name="Naramoto S."/>
            <person name="Nishitani K."/>
            <person name="Ohtani M."/>
            <person name="Okamoto T."/>
            <person name="Okumura M."/>
            <person name="Phillips J."/>
            <person name="Pollak B."/>
            <person name="Reinders A."/>
            <person name="Rovekamp M."/>
            <person name="Sano R."/>
            <person name="Sawa S."/>
            <person name="Schmid M.W."/>
            <person name="Shirakawa M."/>
            <person name="Solano R."/>
            <person name="Spunde A."/>
            <person name="Suetsugu N."/>
            <person name="Sugano S."/>
            <person name="Sugiyama A."/>
            <person name="Sun R."/>
            <person name="Suzuki Y."/>
            <person name="Takenaka M."/>
            <person name="Takezawa D."/>
            <person name="Tomogane H."/>
            <person name="Tsuzuki M."/>
            <person name="Ueda T."/>
            <person name="Umeda M."/>
            <person name="Ward J.M."/>
            <person name="Watanabe Y."/>
            <person name="Yazaki K."/>
            <person name="Yokoyama R."/>
            <person name="Yoshitake Y."/>
            <person name="Yotsui I."/>
            <person name="Zachgo S."/>
            <person name="Schmutz J."/>
        </authorList>
    </citation>
    <scope>NUCLEOTIDE SEQUENCE [LARGE SCALE GENOMIC DNA]</scope>
    <source>
        <strain evidence="8">Tak-1</strain>
    </source>
</reference>
<feature type="region of interest" description="Disordered" evidence="4">
    <location>
        <begin position="982"/>
        <end position="1002"/>
    </location>
</feature>
<dbReference type="CDD" id="cd18793">
    <property type="entry name" value="SF2_C_SNF"/>
    <property type="match status" value="1"/>
</dbReference>
<dbReference type="AlphaFoldDB" id="A0A2R6X1L8"/>
<feature type="region of interest" description="Disordered" evidence="4">
    <location>
        <begin position="861"/>
        <end position="908"/>
    </location>
</feature>
<dbReference type="PANTHER" id="PTHR45629:SF7">
    <property type="entry name" value="DNA EXCISION REPAIR PROTEIN ERCC-6-RELATED"/>
    <property type="match status" value="1"/>
</dbReference>
<dbReference type="InterPro" id="IPR050496">
    <property type="entry name" value="SNF2_RAD54_helicase_repair"/>
</dbReference>
<feature type="compositionally biased region" description="Polar residues" evidence="4">
    <location>
        <begin position="987"/>
        <end position="996"/>
    </location>
</feature>
<gene>
    <name evidence="7" type="ORF">MARPO_0042s0047</name>
</gene>
<evidence type="ECO:0000256" key="2">
    <source>
        <dbReference type="ARBA" id="ARBA00022801"/>
    </source>
</evidence>
<dbReference type="InterPro" id="IPR000330">
    <property type="entry name" value="SNF2_N"/>
</dbReference>
<dbReference type="InterPro" id="IPR014001">
    <property type="entry name" value="Helicase_ATP-bd"/>
</dbReference>
<feature type="region of interest" description="Disordered" evidence="4">
    <location>
        <begin position="15"/>
        <end position="35"/>
    </location>
</feature>